<dbReference type="PROSITE" id="PS51372">
    <property type="entry name" value="PRD_2"/>
    <property type="match status" value="2"/>
</dbReference>
<proteinExistence type="predicted"/>
<dbReference type="SUPFAM" id="SSF63520">
    <property type="entry name" value="PTS-regulatory domain, PRD"/>
    <property type="match status" value="2"/>
</dbReference>
<dbReference type="Gene3D" id="3.40.50.2300">
    <property type="match status" value="1"/>
</dbReference>
<evidence type="ECO:0000313" key="10">
    <source>
        <dbReference type="Proteomes" id="UP001623591"/>
    </source>
</evidence>
<evidence type="ECO:0000259" key="6">
    <source>
        <dbReference type="PROSITE" id="PS51094"/>
    </source>
</evidence>
<dbReference type="PANTHER" id="PTHR30185">
    <property type="entry name" value="CRYPTIC BETA-GLUCOSIDE BGL OPERON ANTITERMINATOR"/>
    <property type="match status" value="1"/>
</dbReference>
<dbReference type="InterPro" id="IPR036634">
    <property type="entry name" value="PRD_sf"/>
</dbReference>
<dbReference type="InterPro" id="IPR036388">
    <property type="entry name" value="WH-like_DNA-bd_sf"/>
</dbReference>
<dbReference type="Gene3D" id="1.10.1790.10">
    <property type="entry name" value="PRD domain"/>
    <property type="match status" value="2"/>
</dbReference>
<reference evidence="9 10" key="1">
    <citation type="submission" date="2024-11" db="EMBL/GenBank/DDBJ databases">
        <authorList>
            <person name="Heng Y.C."/>
            <person name="Lim A.C.H."/>
            <person name="Lee J.K.Y."/>
            <person name="Kittelmann S."/>
        </authorList>
    </citation>
    <scope>NUCLEOTIDE SEQUENCE [LARGE SCALE GENOMIC DNA]</scope>
    <source>
        <strain evidence="9 10">WILCCON 0185</strain>
    </source>
</reference>
<name>A0ABW8T1U9_9CLOT</name>
<dbReference type="InterPro" id="IPR013011">
    <property type="entry name" value="PTS_EIIB_2"/>
</dbReference>
<organism evidence="9 10">
    <name type="scientific">Candidatus Clostridium stratigraminis</name>
    <dbReference type="NCBI Taxonomy" id="3381661"/>
    <lineage>
        <taxon>Bacteria</taxon>
        <taxon>Bacillati</taxon>
        <taxon>Bacillota</taxon>
        <taxon>Clostridia</taxon>
        <taxon>Eubacteriales</taxon>
        <taxon>Clostridiaceae</taxon>
        <taxon>Clostridium</taxon>
    </lineage>
</organism>
<gene>
    <name evidence="9" type="ORF">ACJDUG_05320</name>
</gene>
<dbReference type="SUPFAM" id="SSF52794">
    <property type="entry name" value="PTS system IIB component-like"/>
    <property type="match status" value="1"/>
</dbReference>
<feature type="domain" description="PRD" evidence="8">
    <location>
        <begin position="197"/>
        <end position="302"/>
    </location>
</feature>
<dbReference type="PROSITE" id="PS00372">
    <property type="entry name" value="PTS_EIIA_TYPE_2_HIS"/>
    <property type="match status" value="1"/>
</dbReference>
<dbReference type="Gene3D" id="3.40.930.10">
    <property type="entry name" value="Mannitol-specific EII, Chain A"/>
    <property type="match status" value="1"/>
</dbReference>
<keyword evidence="1" id="KW-0808">Transferase</keyword>
<dbReference type="RefSeq" id="WP_406768870.1">
    <property type="nucleotide sequence ID" value="NZ_JBJHZZ010000002.1"/>
</dbReference>
<evidence type="ECO:0000256" key="1">
    <source>
        <dbReference type="ARBA" id="ARBA00022679"/>
    </source>
</evidence>
<evidence type="ECO:0000259" key="8">
    <source>
        <dbReference type="PROSITE" id="PS51372"/>
    </source>
</evidence>
<feature type="domain" description="PTS EIIB type-2" evidence="7">
    <location>
        <begin position="421"/>
        <end position="509"/>
    </location>
</feature>
<dbReference type="InterPro" id="IPR003501">
    <property type="entry name" value="PTS_EIIB_2/3"/>
</dbReference>
<accession>A0ABW8T1U9</accession>
<feature type="domain" description="PTS EIIA type-2" evidence="6">
    <location>
        <begin position="516"/>
        <end position="655"/>
    </location>
</feature>
<dbReference type="InterPro" id="IPR050661">
    <property type="entry name" value="BglG_antiterminators"/>
</dbReference>
<feature type="domain" description="PRD" evidence="8">
    <location>
        <begin position="313"/>
        <end position="420"/>
    </location>
</feature>
<dbReference type="InterPro" id="IPR001034">
    <property type="entry name" value="DeoR_HTH"/>
</dbReference>
<dbReference type="InterPro" id="IPR013196">
    <property type="entry name" value="HTH_11"/>
</dbReference>
<dbReference type="Pfam" id="PF00359">
    <property type="entry name" value="PTS_EIIA_2"/>
    <property type="match status" value="1"/>
</dbReference>
<dbReference type="InterPro" id="IPR011608">
    <property type="entry name" value="PRD"/>
</dbReference>
<evidence type="ECO:0000313" key="9">
    <source>
        <dbReference type="EMBL" id="MFL0246402.1"/>
    </source>
</evidence>
<keyword evidence="10" id="KW-1185">Reference proteome</keyword>
<comment type="caution">
    <text evidence="9">The sequence shown here is derived from an EMBL/GenBank/DDBJ whole genome shotgun (WGS) entry which is preliminary data.</text>
</comment>
<sequence length="660" mass="76186">MDRIFKILELILKSENYISVDFIAENLKVSNKTIRNDLFKIEEIVKKSNLTLNKKPGVGIAIEGLEEKKLEVLNNIRSSINYIEPYSPEDRLNYILKTLFMSKTSITMKELSDSLYISRATLLKDLEKVDKWLSNFKIKLIRKTNYGIEVTGKEEDLRKAIASLLDSDKEYNNILREIIYEDYDGKIDYTSISKLKELVDIDYRILEKIVTNAEAKLNFKFSDEAFVSLIIHIAIAIKRLNEKKDVKLSDEMLSALKENEEYETAMQIALDIQNSFNIKLPESEIGYILLHILGTKLLEGKSSKLGFSFENESESELAVIMAKEIINVSQRALHINLSSDKQLLNGLILHLRPTINRLKYGLTLHNTILKEIKENYIEIFGAAWMTNTIFERYLGITMPEEEIGYICLHLAAAVERNKNPIKVLVVCASGIGTSQFLSARLERSFRQIDIVDVISIIELKRRKTEDIDLVISTVPVECNKPVLMISPLLKQNDIRRIELFIEDFSKEDFEYQPSPKIIDKSLIKLSSALKDMEALIREMCTDLIHFNYIQEEFVNSVLEREVLSPTEIGWGIAIPHGDTKFVKQSCLAVNRLMEPITWGSEKVDTIFLLCIRTEDGERAKKWVRSLYNFIENDKNREILKKAKKSEEIYSIMEEFLYVDK</sequence>
<dbReference type="SMART" id="SM00420">
    <property type="entry name" value="HTH_DEOR"/>
    <property type="match status" value="1"/>
</dbReference>
<protein>
    <submittedName>
        <fullName evidence="9">BglG family transcription antiterminator</fullName>
    </submittedName>
</protein>
<dbReference type="InterPro" id="IPR002178">
    <property type="entry name" value="PTS_EIIA_type-2_dom"/>
</dbReference>
<dbReference type="SUPFAM" id="SSF46785">
    <property type="entry name" value="Winged helix' DNA-binding domain"/>
    <property type="match status" value="1"/>
</dbReference>
<evidence type="ECO:0000256" key="5">
    <source>
        <dbReference type="ARBA" id="ARBA00023163"/>
    </source>
</evidence>
<dbReference type="CDD" id="cd05568">
    <property type="entry name" value="PTS_IIB_bgl_like"/>
    <property type="match status" value="1"/>
</dbReference>
<dbReference type="EMBL" id="JBJHZZ010000002">
    <property type="protein sequence ID" value="MFL0246402.1"/>
    <property type="molecule type" value="Genomic_DNA"/>
</dbReference>
<evidence type="ECO:0000256" key="4">
    <source>
        <dbReference type="ARBA" id="ARBA00023159"/>
    </source>
</evidence>
<dbReference type="Pfam" id="PF02302">
    <property type="entry name" value="PTS_IIB"/>
    <property type="match status" value="1"/>
</dbReference>
<dbReference type="Gene3D" id="1.10.10.10">
    <property type="entry name" value="Winged helix-like DNA-binding domain superfamily/Winged helix DNA-binding domain"/>
    <property type="match status" value="2"/>
</dbReference>
<keyword evidence="3" id="KW-0805">Transcription regulation</keyword>
<dbReference type="SUPFAM" id="SSF55804">
    <property type="entry name" value="Phoshotransferase/anion transport protein"/>
    <property type="match status" value="1"/>
</dbReference>
<dbReference type="PROSITE" id="PS51094">
    <property type="entry name" value="PTS_EIIA_TYPE_2"/>
    <property type="match status" value="1"/>
</dbReference>
<dbReference type="Pfam" id="PF05043">
    <property type="entry name" value="Mga"/>
    <property type="match status" value="1"/>
</dbReference>
<dbReference type="InterPro" id="IPR036095">
    <property type="entry name" value="PTS_EIIB-like_sf"/>
</dbReference>
<dbReference type="CDD" id="cd00211">
    <property type="entry name" value="PTS_IIA_fru"/>
    <property type="match status" value="1"/>
</dbReference>
<evidence type="ECO:0000256" key="3">
    <source>
        <dbReference type="ARBA" id="ARBA00023015"/>
    </source>
</evidence>
<keyword evidence="4" id="KW-0010">Activator</keyword>
<dbReference type="Pfam" id="PF08279">
    <property type="entry name" value="HTH_11"/>
    <property type="match status" value="1"/>
</dbReference>
<dbReference type="PROSITE" id="PS51099">
    <property type="entry name" value="PTS_EIIB_TYPE_2"/>
    <property type="match status" value="1"/>
</dbReference>
<dbReference type="InterPro" id="IPR036390">
    <property type="entry name" value="WH_DNA-bd_sf"/>
</dbReference>
<evidence type="ECO:0000259" key="7">
    <source>
        <dbReference type="PROSITE" id="PS51099"/>
    </source>
</evidence>
<keyword evidence="5" id="KW-0804">Transcription</keyword>
<evidence type="ECO:0000256" key="2">
    <source>
        <dbReference type="ARBA" id="ARBA00022737"/>
    </source>
</evidence>
<dbReference type="InterPro" id="IPR016152">
    <property type="entry name" value="PTrfase/Anion_transptr"/>
</dbReference>
<keyword evidence="2" id="KW-0677">Repeat</keyword>
<dbReference type="Proteomes" id="UP001623591">
    <property type="component" value="Unassembled WGS sequence"/>
</dbReference>
<dbReference type="Pfam" id="PF00874">
    <property type="entry name" value="PRD"/>
    <property type="match status" value="2"/>
</dbReference>
<dbReference type="InterPro" id="IPR007737">
    <property type="entry name" value="Mga_HTH"/>
</dbReference>
<dbReference type="PANTHER" id="PTHR30185:SF18">
    <property type="entry name" value="TRANSCRIPTIONAL REGULATOR MTLR"/>
    <property type="match status" value="1"/>
</dbReference>